<evidence type="ECO:0000256" key="2">
    <source>
        <dbReference type="SAM" id="MobiDB-lite"/>
    </source>
</evidence>
<dbReference type="GO" id="GO:0034517">
    <property type="term" value="P:ribophagy"/>
    <property type="evidence" value="ECO:0007669"/>
    <property type="project" value="TreeGrafter"/>
</dbReference>
<dbReference type="GO" id="GO:0034045">
    <property type="term" value="C:phagophore assembly site membrane"/>
    <property type="evidence" value="ECO:0007669"/>
    <property type="project" value="TreeGrafter"/>
</dbReference>
<feature type="compositionally biased region" description="Gly residues" evidence="2">
    <location>
        <begin position="636"/>
        <end position="650"/>
    </location>
</feature>
<dbReference type="GO" id="GO:1990316">
    <property type="term" value="C:Atg1/ULK1 kinase complex"/>
    <property type="evidence" value="ECO:0007669"/>
    <property type="project" value="TreeGrafter"/>
</dbReference>
<dbReference type="GO" id="GO:0000045">
    <property type="term" value="P:autophagosome assembly"/>
    <property type="evidence" value="ECO:0007669"/>
    <property type="project" value="InterPro"/>
</dbReference>
<dbReference type="InterPro" id="IPR040040">
    <property type="entry name" value="ATG11"/>
</dbReference>
<dbReference type="GO" id="GO:0019901">
    <property type="term" value="F:protein kinase binding"/>
    <property type="evidence" value="ECO:0007669"/>
    <property type="project" value="TreeGrafter"/>
</dbReference>
<feature type="compositionally biased region" description="Low complexity" evidence="2">
    <location>
        <begin position="595"/>
        <end position="624"/>
    </location>
</feature>
<gene>
    <name evidence="4" type="ORF">VBRA1451_LOCUS17469</name>
</gene>
<dbReference type="Pfam" id="PF04108">
    <property type="entry name" value="ATG17_like"/>
    <property type="match status" value="1"/>
</dbReference>
<evidence type="ECO:0000259" key="3">
    <source>
        <dbReference type="Pfam" id="PF04108"/>
    </source>
</evidence>
<accession>A0A7S1K3L1</accession>
<feature type="compositionally biased region" description="Acidic residues" evidence="2">
    <location>
        <begin position="772"/>
        <end position="783"/>
    </location>
</feature>
<dbReference type="AlphaFoldDB" id="A0A7S1K3L1"/>
<feature type="compositionally biased region" description="Pro residues" evidence="2">
    <location>
        <begin position="694"/>
        <end position="710"/>
    </location>
</feature>
<protein>
    <recommendedName>
        <fullName evidence="3">Autophagy protein ATG17-like domain-containing protein</fullName>
    </recommendedName>
</protein>
<feature type="domain" description="Autophagy protein ATG17-like" evidence="3">
    <location>
        <begin position="161"/>
        <end position="512"/>
    </location>
</feature>
<dbReference type="GO" id="GO:0000422">
    <property type="term" value="P:autophagy of mitochondrion"/>
    <property type="evidence" value="ECO:0007669"/>
    <property type="project" value="TreeGrafter"/>
</dbReference>
<feature type="compositionally biased region" description="Polar residues" evidence="2">
    <location>
        <begin position="583"/>
        <end position="594"/>
    </location>
</feature>
<dbReference type="PANTHER" id="PTHR13222:SF1">
    <property type="entry name" value="RB1-INDUCIBLE COILED-COIL PROTEIN 1"/>
    <property type="match status" value="1"/>
</dbReference>
<keyword evidence="1" id="KW-0072">Autophagy</keyword>
<evidence type="ECO:0000256" key="1">
    <source>
        <dbReference type="ARBA" id="ARBA00023006"/>
    </source>
</evidence>
<dbReference type="GO" id="GO:0060090">
    <property type="term" value="F:molecular adaptor activity"/>
    <property type="evidence" value="ECO:0007669"/>
    <property type="project" value="TreeGrafter"/>
</dbReference>
<dbReference type="InterPro" id="IPR045326">
    <property type="entry name" value="ATG17-like_dom"/>
</dbReference>
<feature type="compositionally biased region" description="Low complexity" evidence="2">
    <location>
        <begin position="88"/>
        <end position="106"/>
    </location>
</feature>
<feature type="compositionally biased region" description="Gly residues" evidence="2">
    <location>
        <begin position="552"/>
        <end position="562"/>
    </location>
</feature>
<name>A0A7S1K3L1_9ALVE</name>
<feature type="compositionally biased region" description="Gly residues" evidence="2">
    <location>
        <begin position="791"/>
        <end position="805"/>
    </location>
</feature>
<dbReference type="EMBL" id="HBGB01029819">
    <property type="protein sequence ID" value="CAD9062399.1"/>
    <property type="molecule type" value="Transcribed_RNA"/>
</dbReference>
<feature type="compositionally biased region" description="Low complexity" evidence="2">
    <location>
        <begin position="717"/>
        <end position="735"/>
    </location>
</feature>
<dbReference type="PANTHER" id="PTHR13222">
    <property type="entry name" value="RB1-INDUCIBLE COILED-COIL"/>
    <property type="match status" value="1"/>
</dbReference>
<organism evidence="4">
    <name type="scientific">Vitrella brassicaformis</name>
    <dbReference type="NCBI Taxonomy" id="1169539"/>
    <lineage>
        <taxon>Eukaryota</taxon>
        <taxon>Sar</taxon>
        <taxon>Alveolata</taxon>
        <taxon>Colpodellida</taxon>
        <taxon>Vitrellaceae</taxon>
        <taxon>Vitrella</taxon>
    </lineage>
</organism>
<dbReference type="GO" id="GO:0061709">
    <property type="term" value="P:reticulophagy"/>
    <property type="evidence" value="ECO:0007669"/>
    <property type="project" value="TreeGrafter"/>
</dbReference>
<feature type="compositionally biased region" description="Polar residues" evidence="2">
    <location>
        <begin position="625"/>
        <end position="635"/>
    </location>
</feature>
<dbReference type="GO" id="GO:0034727">
    <property type="term" value="P:piecemeal microautophagy of the nucleus"/>
    <property type="evidence" value="ECO:0007669"/>
    <property type="project" value="TreeGrafter"/>
</dbReference>
<feature type="compositionally biased region" description="Low complexity" evidence="2">
    <location>
        <begin position="655"/>
        <end position="678"/>
    </location>
</feature>
<feature type="region of interest" description="Disordered" evidence="2">
    <location>
        <begin position="542"/>
        <end position="805"/>
    </location>
</feature>
<feature type="region of interest" description="Disordered" evidence="2">
    <location>
        <begin position="83"/>
        <end position="123"/>
    </location>
</feature>
<sequence>MHVSALTSVTVCDALYGEVLHLERIDVGKKGGPNEALKAKLADKWRVPVQDIILLPEGGGGGGADTDRDRWWFTFRRSSLDQKGTDVSASSSGAPQSSSASSAPSGLIDSGEGSGDDPFLRPHRLTTSTHVELEADEEELFRSASAQTLDPALQSFHNAMHDARLVVEGTRSLSMAISDLHERVRRQKRACRAVIANLLHHKDTFLASVDAFSKKSTGVHARHQSVLEGLDAAIGRLREVELHPAMRLQGRHTLADVVPEQRIRQFAASCGADHDRIRRRIEQLRKVAIETGQHTDGELEKMNDFCADETVEKNMHELNELLRQQKATFKSLLQTLPPQPTIEASTTISMVGVGDAQRPQEHPDVVRSFSPEAAAELLAKEKQQHEYLGRVQDLHEKVKELYSRCCVRWSSRCAAFLEHLREVSSLQSRIHQLSSQGVVFEETLNKQKADFSHLSHIDRMPSAYQAALTEIARRRTFKAKYVARAMSACDVLTRMREEEEERRRTFMKRHGVHLPAEFIPGLEALPATISVDIPDFDEGLPQIDLSGPLSASGGGSGVGGGPQLIEEGLEGSDEGGTGIHRSFLTSSGPTSHSQRSTPRSAHASASSSSHPSTLSPHRSLPPTSTQGGIAQPSASGGTGVAGGGGVGGVPQGDLRSSSDFSRSSSTLSDSLQTASAAAPPVPPPAAPSQSPSLSPSPPVVPAPVAVPAPTPGGESAGVSPAGEVPSVSSGVVAAPTGTDAPAFVGGVGGDGQMVLQEYGGESGGEDNLREEVDGDGDGDGAAEEVDRGPLLEGGGDGGGQEGPAS</sequence>
<evidence type="ECO:0000313" key="4">
    <source>
        <dbReference type="EMBL" id="CAD9062399.1"/>
    </source>
</evidence>
<proteinExistence type="predicted"/>
<reference evidence="4" key="1">
    <citation type="submission" date="2021-01" db="EMBL/GenBank/DDBJ databases">
        <authorList>
            <person name="Corre E."/>
            <person name="Pelletier E."/>
            <person name="Niang G."/>
            <person name="Scheremetjew M."/>
            <person name="Finn R."/>
            <person name="Kale V."/>
            <person name="Holt S."/>
            <person name="Cochrane G."/>
            <person name="Meng A."/>
            <person name="Brown T."/>
            <person name="Cohen L."/>
        </authorList>
    </citation>
    <scope>NUCLEOTIDE SEQUENCE</scope>
    <source>
        <strain evidence="4">CCMP3346</strain>
    </source>
</reference>